<feature type="transmembrane region" description="Helical" evidence="1">
    <location>
        <begin position="156"/>
        <end position="176"/>
    </location>
</feature>
<feature type="transmembrane region" description="Helical" evidence="1">
    <location>
        <begin position="12"/>
        <end position="29"/>
    </location>
</feature>
<keyword evidence="1" id="KW-0812">Transmembrane</keyword>
<proteinExistence type="predicted"/>
<keyword evidence="4" id="KW-1185">Reference proteome</keyword>
<name>A0A327Z839_9ACTN</name>
<dbReference type="InterPro" id="IPR029787">
    <property type="entry name" value="Nucleotide_cyclase"/>
</dbReference>
<feature type="transmembrane region" description="Helical" evidence="1">
    <location>
        <begin position="282"/>
        <end position="300"/>
    </location>
</feature>
<evidence type="ECO:0000259" key="2">
    <source>
        <dbReference type="PROSITE" id="PS50887"/>
    </source>
</evidence>
<sequence>MDGLVTRFPGVSVYLAVTGALTAAMPLASPAGRHLLMLLVSVVALAAVLGVLPRVAGAERYPYRFLALGLGWLVVANAISLSTGHPRGAVGDVLVAISHVHLLVAAVSLVLRRGRNDVGGLIDSSVVAIVVAALTWTALLQPGLNAAEIVVGRQTILLTTVLLLAGVLGALLRLVLMVRRPPLPLVLLTGAIVLDLTGTTAAVTATGSITATSSAWREMLFMVCYLLVGLAAMLPSAHRMAQPGPTPKERPFRKRVIFLTAAVTVVPLVSAIRELLGVRGDTALLTVGNLLIVVLVAIRVSRLADQREQAEARMRHQATHDLLTGLPNRAELWTRLDAALARERTSGGPEVVLLFCDLNGFKEVNDRLGHLAGDQLLAEVADRLRAGLAPGDTVARYGGDEFVLLSAGEGADRRLEDHVRVALSAPVPVMTEWVRVGASVGTARSGGGLDADELIRRADQAMYREKASSRVA</sequence>
<feature type="transmembrane region" description="Helical" evidence="1">
    <location>
        <begin position="183"/>
        <end position="203"/>
    </location>
</feature>
<dbReference type="PROSITE" id="PS50887">
    <property type="entry name" value="GGDEF"/>
    <property type="match status" value="1"/>
</dbReference>
<keyword evidence="1" id="KW-0472">Membrane</keyword>
<evidence type="ECO:0000256" key="1">
    <source>
        <dbReference type="SAM" id="Phobius"/>
    </source>
</evidence>
<feature type="transmembrane region" description="Helical" evidence="1">
    <location>
        <begin position="89"/>
        <end position="111"/>
    </location>
</feature>
<protein>
    <submittedName>
        <fullName evidence="3">Diguanylate cyclase (GGDEF)-like protein</fullName>
    </submittedName>
</protein>
<feature type="transmembrane region" description="Helical" evidence="1">
    <location>
        <begin position="215"/>
        <end position="235"/>
    </location>
</feature>
<feature type="transmembrane region" description="Helical" evidence="1">
    <location>
        <begin position="118"/>
        <end position="136"/>
    </location>
</feature>
<comment type="caution">
    <text evidence="3">The sequence shown here is derived from an EMBL/GenBank/DDBJ whole genome shotgun (WGS) entry which is preliminary data.</text>
</comment>
<feature type="transmembrane region" description="Helical" evidence="1">
    <location>
        <begin position="256"/>
        <end position="276"/>
    </location>
</feature>
<dbReference type="InterPro" id="IPR000160">
    <property type="entry name" value="GGDEF_dom"/>
</dbReference>
<evidence type="ECO:0000313" key="4">
    <source>
        <dbReference type="Proteomes" id="UP000249341"/>
    </source>
</evidence>
<dbReference type="NCBIfam" id="TIGR00254">
    <property type="entry name" value="GGDEF"/>
    <property type="match status" value="1"/>
</dbReference>
<dbReference type="PANTHER" id="PTHR46663:SF2">
    <property type="entry name" value="GGDEF DOMAIN-CONTAINING PROTEIN"/>
    <property type="match status" value="1"/>
</dbReference>
<accession>A0A327Z839</accession>
<dbReference type="PANTHER" id="PTHR46663">
    <property type="entry name" value="DIGUANYLATE CYCLASE DGCT-RELATED"/>
    <property type="match status" value="1"/>
</dbReference>
<keyword evidence="1" id="KW-1133">Transmembrane helix</keyword>
<dbReference type="CDD" id="cd01949">
    <property type="entry name" value="GGDEF"/>
    <property type="match status" value="1"/>
</dbReference>
<dbReference type="EMBL" id="QLMJ01000011">
    <property type="protein sequence ID" value="RAK34663.1"/>
    <property type="molecule type" value="Genomic_DNA"/>
</dbReference>
<dbReference type="InterPro" id="IPR052163">
    <property type="entry name" value="DGC-Regulatory_Protein"/>
</dbReference>
<dbReference type="Proteomes" id="UP000249341">
    <property type="component" value="Unassembled WGS sequence"/>
</dbReference>
<dbReference type="SMART" id="SM00267">
    <property type="entry name" value="GGDEF"/>
    <property type="match status" value="1"/>
</dbReference>
<dbReference type="SUPFAM" id="SSF55073">
    <property type="entry name" value="Nucleotide cyclase"/>
    <property type="match status" value="1"/>
</dbReference>
<dbReference type="Gene3D" id="3.30.70.270">
    <property type="match status" value="1"/>
</dbReference>
<gene>
    <name evidence="3" type="ORF">B0I29_111265</name>
</gene>
<dbReference type="Pfam" id="PF00990">
    <property type="entry name" value="GGDEF"/>
    <property type="match status" value="1"/>
</dbReference>
<dbReference type="InterPro" id="IPR043128">
    <property type="entry name" value="Rev_trsase/Diguanyl_cyclase"/>
</dbReference>
<reference evidence="3 4" key="1">
    <citation type="submission" date="2018-06" db="EMBL/GenBank/DDBJ databases">
        <title>Genomic Encyclopedia of Type Strains, Phase III (KMG-III): the genomes of soil and plant-associated and newly described type strains.</title>
        <authorList>
            <person name="Whitman W."/>
        </authorList>
    </citation>
    <scope>NUCLEOTIDE SEQUENCE [LARGE SCALE GENOMIC DNA]</scope>
    <source>
        <strain evidence="3 4">CGMCC 4.7090</strain>
    </source>
</reference>
<organism evidence="3 4">
    <name type="scientific">Actinoplanes lutulentus</name>
    <dbReference type="NCBI Taxonomy" id="1287878"/>
    <lineage>
        <taxon>Bacteria</taxon>
        <taxon>Bacillati</taxon>
        <taxon>Actinomycetota</taxon>
        <taxon>Actinomycetes</taxon>
        <taxon>Micromonosporales</taxon>
        <taxon>Micromonosporaceae</taxon>
        <taxon>Actinoplanes</taxon>
    </lineage>
</organism>
<feature type="domain" description="GGDEF" evidence="2">
    <location>
        <begin position="349"/>
        <end position="472"/>
    </location>
</feature>
<feature type="transmembrane region" description="Helical" evidence="1">
    <location>
        <begin position="35"/>
        <end position="53"/>
    </location>
</feature>
<feature type="transmembrane region" description="Helical" evidence="1">
    <location>
        <begin position="65"/>
        <end position="83"/>
    </location>
</feature>
<evidence type="ECO:0000313" key="3">
    <source>
        <dbReference type="EMBL" id="RAK34663.1"/>
    </source>
</evidence>
<dbReference type="AlphaFoldDB" id="A0A327Z839"/>